<evidence type="ECO:0000256" key="15">
    <source>
        <dbReference type="ARBA" id="ARBA00048914"/>
    </source>
</evidence>
<dbReference type="InterPro" id="IPR016166">
    <property type="entry name" value="FAD-bd_PCMH"/>
</dbReference>
<dbReference type="UniPathway" id="UPA00219"/>
<comment type="caution">
    <text evidence="18">The sequence shown here is derived from an EMBL/GenBank/DDBJ whole genome shotgun (WGS) entry which is preliminary data.</text>
</comment>
<keyword evidence="7 16" id="KW-0285">Flavoprotein</keyword>
<dbReference type="GO" id="GO:0008360">
    <property type="term" value="P:regulation of cell shape"/>
    <property type="evidence" value="ECO:0007669"/>
    <property type="project" value="UniProtKB-KW"/>
</dbReference>
<dbReference type="Gene3D" id="3.90.78.10">
    <property type="entry name" value="UDP-N-acetylenolpyruvoylglucosamine reductase, C-terminal domain"/>
    <property type="match status" value="1"/>
</dbReference>
<evidence type="ECO:0000256" key="6">
    <source>
        <dbReference type="ARBA" id="ARBA00022618"/>
    </source>
</evidence>
<comment type="cofactor">
    <cofactor evidence="1 16">
        <name>FAD</name>
        <dbReference type="ChEBI" id="CHEBI:57692"/>
    </cofactor>
</comment>
<protein>
    <recommendedName>
        <fullName evidence="16">UDP-N-acetylenolpyruvoylglucosamine reductase</fullName>
        <ecNumber evidence="16">1.3.1.98</ecNumber>
    </recommendedName>
    <alternativeName>
        <fullName evidence="16">UDP-N-acetylmuramate dehydrogenase</fullName>
    </alternativeName>
</protein>
<evidence type="ECO:0000256" key="5">
    <source>
        <dbReference type="ARBA" id="ARBA00022490"/>
    </source>
</evidence>
<sequence>MNEAFEVLKKELPGLQKNVLLKDHTTFKIGGPAEYFFIAKKKEDVERAIRVAQKLTLPLFIFGGGSNLLVSDAGQKGLVVRMQSGAKTFALLPGNCIRAYAGVSLSDVVLFSIKKSLGGLEWAGGLPGTFGGAIRGNAGAFGGEVKDSIISVQAFDDHFTLRNFTNAQCKFSYRSSIFKEKGWTIISATVALKKGNKKELRSVVDSRINYRKEKHPLEYPSAGSVFKNVDVKKIPTEFKSTFLDKIKKDPFPIVPAAWFIIGAGLTGAKIGQAQISNKHSNYIVNLGGAKAQDVLQLIQLVKDTVKKKYGIELEQEIQYLK</sequence>
<dbReference type="GO" id="GO:0005829">
    <property type="term" value="C:cytosol"/>
    <property type="evidence" value="ECO:0007669"/>
    <property type="project" value="TreeGrafter"/>
</dbReference>
<dbReference type="GO" id="GO:0008762">
    <property type="term" value="F:UDP-N-acetylmuramate dehydrogenase activity"/>
    <property type="evidence" value="ECO:0007669"/>
    <property type="project" value="UniProtKB-UniRule"/>
</dbReference>
<evidence type="ECO:0000256" key="8">
    <source>
        <dbReference type="ARBA" id="ARBA00022827"/>
    </source>
</evidence>
<evidence type="ECO:0000256" key="3">
    <source>
        <dbReference type="ARBA" id="ARBA00004496"/>
    </source>
</evidence>
<proteinExistence type="inferred from homology"/>
<dbReference type="InterPro" id="IPR016169">
    <property type="entry name" value="FAD-bd_PCMH_sub2"/>
</dbReference>
<evidence type="ECO:0000256" key="16">
    <source>
        <dbReference type="HAMAP-Rule" id="MF_00037"/>
    </source>
</evidence>
<evidence type="ECO:0000256" key="13">
    <source>
        <dbReference type="ARBA" id="ARBA00023306"/>
    </source>
</evidence>
<dbReference type="GO" id="GO:0071555">
    <property type="term" value="P:cell wall organization"/>
    <property type="evidence" value="ECO:0007669"/>
    <property type="project" value="UniProtKB-KW"/>
</dbReference>
<evidence type="ECO:0000256" key="7">
    <source>
        <dbReference type="ARBA" id="ARBA00022630"/>
    </source>
</evidence>
<dbReference type="Pfam" id="PF02873">
    <property type="entry name" value="MurB_C"/>
    <property type="match status" value="1"/>
</dbReference>
<keyword evidence="9 16" id="KW-0521">NADP</keyword>
<evidence type="ECO:0000313" key="19">
    <source>
        <dbReference type="Proteomes" id="UP000178820"/>
    </source>
</evidence>
<feature type="active site" evidence="16">
    <location>
        <position position="316"/>
    </location>
</feature>
<dbReference type="NCBIfam" id="TIGR00179">
    <property type="entry name" value="murB"/>
    <property type="match status" value="1"/>
</dbReference>
<dbReference type="InterPro" id="IPR003170">
    <property type="entry name" value="MurB"/>
</dbReference>
<evidence type="ECO:0000259" key="17">
    <source>
        <dbReference type="PROSITE" id="PS51387"/>
    </source>
</evidence>
<dbReference type="SUPFAM" id="SSF56194">
    <property type="entry name" value="Uridine diphospho-N-Acetylenolpyruvylglucosamine reductase, MurB, C-terminal domain"/>
    <property type="match status" value="1"/>
</dbReference>
<comment type="subcellular location">
    <subcellularLocation>
        <location evidence="3 16">Cytoplasm</location>
    </subcellularLocation>
</comment>
<dbReference type="Proteomes" id="UP000178820">
    <property type="component" value="Unassembled WGS sequence"/>
</dbReference>
<dbReference type="PANTHER" id="PTHR21071">
    <property type="entry name" value="UDP-N-ACETYLENOLPYRUVOYLGLUCOSAMINE REDUCTASE"/>
    <property type="match status" value="1"/>
</dbReference>
<evidence type="ECO:0000256" key="12">
    <source>
        <dbReference type="ARBA" id="ARBA00023002"/>
    </source>
</evidence>
<dbReference type="Gene3D" id="3.30.43.10">
    <property type="entry name" value="Uridine Diphospho-n-acetylenolpyruvylglucosamine Reductase, domain 2"/>
    <property type="match status" value="1"/>
</dbReference>
<keyword evidence="5 16" id="KW-0963">Cytoplasm</keyword>
<gene>
    <name evidence="16" type="primary">murB</name>
    <name evidence="18" type="ORF">A3D44_03105</name>
</gene>
<evidence type="ECO:0000256" key="4">
    <source>
        <dbReference type="ARBA" id="ARBA00004752"/>
    </source>
</evidence>
<dbReference type="EMBL" id="MHOT01000001">
    <property type="protein sequence ID" value="OGZ69861.1"/>
    <property type="molecule type" value="Genomic_DNA"/>
</dbReference>
<comment type="catalytic activity">
    <reaction evidence="15 16">
        <text>UDP-N-acetyl-alpha-D-muramate + NADP(+) = UDP-N-acetyl-3-O-(1-carboxyvinyl)-alpha-D-glucosamine + NADPH + H(+)</text>
        <dbReference type="Rhea" id="RHEA:12248"/>
        <dbReference type="ChEBI" id="CHEBI:15378"/>
        <dbReference type="ChEBI" id="CHEBI:57783"/>
        <dbReference type="ChEBI" id="CHEBI:58349"/>
        <dbReference type="ChEBI" id="CHEBI:68483"/>
        <dbReference type="ChEBI" id="CHEBI:70757"/>
        <dbReference type="EC" id="1.3.1.98"/>
    </reaction>
</comment>
<evidence type="ECO:0000256" key="9">
    <source>
        <dbReference type="ARBA" id="ARBA00022857"/>
    </source>
</evidence>
<accession>A0A1G2I5T9</accession>
<reference evidence="18 19" key="1">
    <citation type="journal article" date="2016" name="Nat. Commun.">
        <title>Thousands of microbial genomes shed light on interconnected biogeochemical processes in an aquifer system.</title>
        <authorList>
            <person name="Anantharaman K."/>
            <person name="Brown C.T."/>
            <person name="Hug L.A."/>
            <person name="Sharon I."/>
            <person name="Castelle C.J."/>
            <person name="Probst A.J."/>
            <person name="Thomas B.C."/>
            <person name="Singh A."/>
            <person name="Wilkins M.J."/>
            <person name="Karaoz U."/>
            <person name="Brodie E.L."/>
            <person name="Williams K.H."/>
            <person name="Hubbard S.S."/>
            <person name="Banfield J.F."/>
        </authorList>
    </citation>
    <scope>NUCLEOTIDE SEQUENCE [LARGE SCALE GENOMIC DNA]</scope>
</reference>
<evidence type="ECO:0000256" key="14">
    <source>
        <dbReference type="ARBA" id="ARBA00023316"/>
    </source>
</evidence>
<evidence type="ECO:0000256" key="1">
    <source>
        <dbReference type="ARBA" id="ARBA00001974"/>
    </source>
</evidence>
<dbReference type="SUPFAM" id="SSF56176">
    <property type="entry name" value="FAD-binding/transporter-associated domain-like"/>
    <property type="match status" value="1"/>
</dbReference>
<evidence type="ECO:0000256" key="10">
    <source>
        <dbReference type="ARBA" id="ARBA00022960"/>
    </source>
</evidence>
<keyword evidence="6 16" id="KW-0132">Cell division</keyword>
<keyword evidence="12 16" id="KW-0560">Oxidoreductase</keyword>
<keyword evidence="13 16" id="KW-0131">Cell cycle</keyword>
<dbReference type="STRING" id="1802207.A3D44_03105"/>
<feature type="domain" description="FAD-binding PCMH-type" evidence="17">
    <location>
        <begin position="28"/>
        <end position="195"/>
    </location>
</feature>
<comment type="pathway">
    <text evidence="4 16">Cell wall biogenesis; peptidoglycan biosynthesis.</text>
</comment>
<dbReference type="EC" id="1.3.1.98" evidence="16"/>
<dbReference type="InterPro" id="IPR011601">
    <property type="entry name" value="MurB_C"/>
</dbReference>
<dbReference type="Gene3D" id="3.30.465.10">
    <property type="match status" value="1"/>
</dbReference>
<comment type="similarity">
    <text evidence="16">Belongs to the MurB family.</text>
</comment>
<keyword evidence="14 16" id="KW-0961">Cell wall biogenesis/degradation</keyword>
<dbReference type="GO" id="GO:0071949">
    <property type="term" value="F:FAD binding"/>
    <property type="evidence" value="ECO:0007669"/>
    <property type="project" value="InterPro"/>
</dbReference>
<dbReference type="InterPro" id="IPR016167">
    <property type="entry name" value="FAD-bd_PCMH_sub1"/>
</dbReference>
<feature type="active site" evidence="16">
    <location>
        <position position="174"/>
    </location>
</feature>
<organism evidence="18 19">
    <name type="scientific">Candidatus Staskawiczbacteria bacterium RIFCSPHIGHO2_02_FULL_42_22</name>
    <dbReference type="NCBI Taxonomy" id="1802207"/>
    <lineage>
        <taxon>Bacteria</taxon>
        <taxon>Candidatus Staskawicziibacteriota</taxon>
    </lineage>
</organism>
<dbReference type="NCBIfam" id="NF010480">
    <property type="entry name" value="PRK13905.1"/>
    <property type="match status" value="1"/>
</dbReference>
<evidence type="ECO:0000256" key="2">
    <source>
        <dbReference type="ARBA" id="ARBA00003921"/>
    </source>
</evidence>
<dbReference type="PANTHER" id="PTHR21071:SF4">
    <property type="entry name" value="UDP-N-ACETYLENOLPYRUVOYLGLUCOSAMINE REDUCTASE"/>
    <property type="match status" value="1"/>
</dbReference>
<evidence type="ECO:0000313" key="18">
    <source>
        <dbReference type="EMBL" id="OGZ69861.1"/>
    </source>
</evidence>
<dbReference type="PROSITE" id="PS51387">
    <property type="entry name" value="FAD_PCMH"/>
    <property type="match status" value="1"/>
</dbReference>
<dbReference type="InterPro" id="IPR006094">
    <property type="entry name" value="Oxid_FAD_bind_N"/>
</dbReference>
<keyword evidence="10 16" id="KW-0133">Cell shape</keyword>
<dbReference type="InterPro" id="IPR036635">
    <property type="entry name" value="MurB_C_sf"/>
</dbReference>
<dbReference type="GO" id="GO:0051301">
    <property type="term" value="P:cell division"/>
    <property type="evidence" value="ECO:0007669"/>
    <property type="project" value="UniProtKB-KW"/>
</dbReference>
<dbReference type="Pfam" id="PF01565">
    <property type="entry name" value="FAD_binding_4"/>
    <property type="match status" value="1"/>
</dbReference>
<keyword evidence="11 16" id="KW-0573">Peptidoglycan synthesis</keyword>
<feature type="active site" description="Proton donor" evidence="16">
    <location>
        <position position="224"/>
    </location>
</feature>
<dbReference type="InterPro" id="IPR036318">
    <property type="entry name" value="FAD-bd_PCMH-like_sf"/>
</dbReference>
<evidence type="ECO:0000256" key="11">
    <source>
        <dbReference type="ARBA" id="ARBA00022984"/>
    </source>
</evidence>
<dbReference type="AlphaFoldDB" id="A0A1G2I5T9"/>
<dbReference type="GO" id="GO:0009252">
    <property type="term" value="P:peptidoglycan biosynthetic process"/>
    <property type="evidence" value="ECO:0007669"/>
    <property type="project" value="UniProtKB-UniRule"/>
</dbReference>
<name>A0A1G2I5T9_9BACT</name>
<comment type="function">
    <text evidence="2 16">Cell wall formation.</text>
</comment>
<keyword evidence="8 16" id="KW-0274">FAD</keyword>
<dbReference type="HAMAP" id="MF_00037">
    <property type="entry name" value="MurB"/>
    <property type="match status" value="1"/>
</dbReference>